<proteinExistence type="predicted"/>
<gene>
    <name evidence="9" type="ORF">LCGC14_0264230</name>
</gene>
<reference evidence="9" key="1">
    <citation type="journal article" date="2015" name="Nature">
        <title>Complex archaea that bridge the gap between prokaryotes and eukaryotes.</title>
        <authorList>
            <person name="Spang A."/>
            <person name="Saw J.H."/>
            <person name="Jorgensen S.L."/>
            <person name="Zaremba-Niedzwiedzka K."/>
            <person name="Martijn J."/>
            <person name="Lind A.E."/>
            <person name="van Eijk R."/>
            <person name="Schleper C."/>
            <person name="Guy L."/>
            <person name="Ettema T.J."/>
        </authorList>
    </citation>
    <scope>NUCLEOTIDE SEQUENCE</scope>
</reference>
<evidence type="ECO:0000256" key="3">
    <source>
        <dbReference type="ARBA" id="ARBA00022598"/>
    </source>
</evidence>
<keyword evidence="4" id="KW-0479">Metal-binding</keyword>
<comment type="cofactor">
    <cofactor evidence="1">
        <name>Mn(2+)</name>
        <dbReference type="ChEBI" id="CHEBI:29035"/>
    </cofactor>
</comment>
<evidence type="ECO:0000256" key="4">
    <source>
        <dbReference type="ARBA" id="ARBA00022723"/>
    </source>
</evidence>
<dbReference type="GO" id="GO:0042245">
    <property type="term" value="P:RNA repair"/>
    <property type="evidence" value="ECO:0007669"/>
    <property type="project" value="TreeGrafter"/>
</dbReference>
<keyword evidence="7" id="KW-0464">Manganese</keyword>
<keyword evidence="5" id="KW-0547">Nucleotide-binding</keyword>
<evidence type="ECO:0000256" key="6">
    <source>
        <dbReference type="ARBA" id="ARBA00023134"/>
    </source>
</evidence>
<evidence type="ECO:0000256" key="5">
    <source>
        <dbReference type="ARBA" id="ARBA00022741"/>
    </source>
</evidence>
<organism evidence="9">
    <name type="scientific">marine sediment metagenome</name>
    <dbReference type="NCBI Taxonomy" id="412755"/>
    <lineage>
        <taxon>unclassified sequences</taxon>
        <taxon>metagenomes</taxon>
        <taxon>ecological metagenomes</taxon>
    </lineage>
</organism>
<dbReference type="InterPro" id="IPR052915">
    <property type="entry name" value="RtcB-like"/>
</dbReference>
<name>A0A0F9U5J2_9ZZZZ</name>
<comment type="catalytic activity">
    <reaction evidence="8">
        <text>a 3'-end 3'-phospho-ribonucleotide-RNA + a 5'-end dephospho-ribonucleoside-RNA + GTP = a ribonucleotidyl-ribonucleotide-RNA + GMP + diphosphate</text>
        <dbReference type="Rhea" id="RHEA:68076"/>
        <dbReference type="Rhea" id="RHEA-COMP:10463"/>
        <dbReference type="Rhea" id="RHEA-COMP:13936"/>
        <dbReference type="Rhea" id="RHEA-COMP:17355"/>
        <dbReference type="ChEBI" id="CHEBI:33019"/>
        <dbReference type="ChEBI" id="CHEBI:37565"/>
        <dbReference type="ChEBI" id="CHEBI:58115"/>
        <dbReference type="ChEBI" id="CHEBI:83062"/>
        <dbReference type="ChEBI" id="CHEBI:138284"/>
        <dbReference type="ChEBI" id="CHEBI:173118"/>
        <dbReference type="EC" id="6.5.1.8"/>
    </reaction>
</comment>
<dbReference type="GO" id="GO:0006281">
    <property type="term" value="P:DNA repair"/>
    <property type="evidence" value="ECO:0007669"/>
    <property type="project" value="TreeGrafter"/>
</dbReference>
<evidence type="ECO:0000256" key="8">
    <source>
        <dbReference type="ARBA" id="ARBA00047746"/>
    </source>
</evidence>
<evidence type="ECO:0000256" key="1">
    <source>
        <dbReference type="ARBA" id="ARBA00001936"/>
    </source>
</evidence>
<comment type="caution">
    <text evidence="9">The sequence shown here is derived from an EMBL/GenBank/DDBJ whole genome shotgun (WGS) entry which is preliminary data.</text>
</comment>
<dbReference type="InterPro" id="IPR036025">
    <property type="entry name" value="RtcB-like_sf"/>
</dbReference>
<dbReference type="GO" id="GO:0003909">
    <property type="term" value="F:DNA ligase activity"/>
    <property type="evidence" value="ECO:0007669"/>
    <property type="project" value="TreeGrafter"/>
</dbReference>
<dbReference type="PANTHER" id="PTHR43749">
    <property type="entry name" value="RNA-SPLICING LIGASE RTCB"/>
    <property type="match status" value="1"/>
</dbReference>
<dbReference type="EC" id="6.5.1.8" evidence="2"/>
<dbReference type="EMBL" id="LAZR01000143">
    <property type="protein sequence ID" value="KKN86864.1"/>
    <property type="molecule type" value="Genomic_DNA"/>
</dbReference>
<protein>
    <recommendedName>
        <fullName evidence="2">3'-phosphate/5'-hydroxy nucleic acid ligase</fullName>
        <ecNumber evidence="2">6.5.1.8</ecNumber>
    </recommendedName>
</protein>
<dbReference type="GO" id="GO:0006396">
    <property type="term" value="P:RNA processing"/>
    <property type="evidence" value="ECO:0007669"/>
    <property type="project" value="InterPro"/>
</dbReference>
<dbReference type="InterPro" id="IPR001233">
    <property type="entry name" value="RtcB"/>
</dbReference>
<evidence type="ECO:0000313" key="9">
    <source>
        <dbReference type="EMBL" id="KKN86864.1"/>
    </source>
</evidence>
<dbReference type="GO" id="GO:0030145">
    <property type="term" value="F:manganese ion binding"/>
    <property type="evidence" value="ECO:0007669"/>
    <property type="project" value="TreeGrafter"/>
</dbReference>
<dbReference type="Gene3D" id="3.90.1860.10">
    <property type="entry name" value="tRNA-splicing ligase RtcB"/>
    <property type="match status" value="1"/>
</dbReference>
<dbReference type="Pfam" id="PF01139">
    <property type="entry name" value="RtcB"/>
    <property type="match status" value="1"/>
</dbReference>
<evidence type="ECO:0000256" key="7">
    <source>
        <dbReference type="ARBA" id="ARBA00023211"/>
    </source>
</evidence>
<evidence type="ECO:0000256" key="2">
    <source>
        <dbReference type="ARBA" id="ARBA00012726"/>
    </source>
</evidence>
<dbReference type="AlphaFoldDB" id="A0A0F9U5J2"/>
<dbReference type="GO" id="GO:0005525">
    <property type="term" value="F:GTP binding"/>
    <property type="evidence" value="ECO:0007669"/>
    <property type="project" value="UniProtKB-KW"/>
</dbReference>
<keyword evidence="3" id="KW-0436">Ligase</keyword>
<sequence>MTYTTELTGVKNWASILDDNTARQAEMLARCPVVWGDVALMPDAHLGKGATVGSVIATKDAIIPAAVGVDIGCGVIATRTDLRREDLPPDLSFVHNAIAEAVPSGVGRRREEPHVRAAAWMNDSKTLKNVFSVFPDSRDYASAYERASLQLGTLGSGNHFLEISLDEDGWVWIVIHSGSRGIGNKLATVYIDIAKAEMQKKGIGLEDKDLSYLVSGTESFQEYMKVVFWGQEYAYTNRAIMMTSAMVALGRFTVPIGIEETINCHHNFISIESHFDETLYITRKGAIRANSGELGIIPGSMATSTYIVRGLGNPDSYNSSPHGAGRTHSRGAAKRAFNIDSLREWMGDRAWNDYKPKQLLDEHPEAYKDIEQVMADSADLVEPVVKLTSILNYKGV</sequence>
<keyword evidence="6" id="KW-0342">GTP-binding</keyword>
<dbReference type="PANTHER" id="PTHR43749:SF2">
    <property type="entry name" value="RNA-SPLICING LIGASE RTCB"/>
    <property type="match status" value="1"/>
</dbReference>
<dbReference type="SUPFAM" id="SSF103365">
    <property type="entry name" value="Hypothetical protein PH1602"/>
    <property type="match status" value="1"/>
</dbReference>
<accession>A0A0F9U5J2</accession>
<dbReference type="GO" id="GO:0170057">
    <property type="term" value="F:RNA ligase (GTP) activity"/>
    <property type="evidence" value="ECO:0007669"/>
    <property type="project" value="UniProtKB-EC"/>
</dbReference>